<dbReference type="GO" id="GO:0043565">
    <property type="term" value="F:sequence-specific DNA binding"/>
    <property type="evidence" value="ECO:0007669"/>
    <property type="project" value="TreeGrafter"/>
</dbReference>
<dbReference type="PROSITE" id="PS51517">
    <property type="entry name" value="NDT80"/>
    <property type="match status" value="1"/>
</dbReference>
<evidence type="ECO:0000256" key="3">
    <source>
        <dbReference type="ARBA" id="ARBA00022989"/>
    </source>
</evidence>
<name>A0A3Q2XJM4_HIPCM</name>
<feature type="transmembrane region" description="Helical" evidence="8">
    <location>
        <begin position="593"/>
        <end position="613"/>
    </location>
</feature>
<dbReference type="InterPro" id="IPR051577">
    <property type="entry name" value="MRF-like"/>
</dbReference>
<feature type="domain" description="Peptidase S74" evidence="10">
    <location>
        <begin position="399"/>
        <end position="530"/>
    </location>
</feature>
<dbReference type="STRING" id="109280.ENSHCOP00000004755"/>
<dbReference type="GO" id="GO:0016540">
    <property type="term" value="P:protein autoprocessing"/>
    <property type="evidence" value="ECO:0007669"/>
    <property type="project" value="InterPro"/>
</dbReference>
<keyword evidence="4 6" id="KW-0238">DNA-binding</keyword>
<evidence type="ECO:0000313" key="12">
    <source>
        <dbReference type="Proteomes" id="UP000264820"/>
    </source>
</evidence>
<dbReference type="Pfam" id="PF05224">
    <property type="entry name" value="NDT80_PhoG"/>
    <property type="match status" value="1"/>
</dbReference>
<comment type="subcellular location">
    <subcellularLocation>
        <location evidence="1">Membrane</location>
        <topology evidence="1">Single-pass membrane protein</topology>
    </subcellularLocation>
</comment>
<dbReference type="PANTHER" id="PTHR13029:SF17">
    <property type="entry name" value="MYELIN REGULATORY FACTOR-LIKE PROTEIN"/>
    <property type="match status" value="1"/>
</dbReference>
<dbReference type="PANTHER" id="PTHR13029">
    <property type="match status" value="1"/>
</dbReference>
<evidence type="ECO:0000256" key="2">
    <source>
        <dbReference type="ARBA" id="ARBA00022692"/>
    </source>
</evidence>
<evidence type="ECO:0000256" key="6">
    <source>
        <dbReference type="PROSITE-ProRule" id="PRU00850"/>
    </source>
</evidence>
<protein>
    <submittedName>
        <fullName evidence="11">Myelin regulatory factor like</fullName>
    </submittedName>
</protein>
<dbReference type="Ensembl" id="ENSHCOT00000006515.1">
    <property type="protein sequence ID" value="ENSHCOP00000004755.1"/>
    <property type="gene ID" value="ENSHCOG00000006272.1"/>
</dbReference>
<dbReference type="GO" id="GO:0003700">
    <property type="term" value="F:DNA-binding transcription factor activity"/>
    <property type="evidence" value="ECO:0007669"/>
    <property type="project" value="UniProtKB-UniRule"/>
</dbReference>
<dbReference type="GO" id="GO:0005789">
    <property type="term" value="C:endoplasmic reticulum membrane"/>
    <property type="evidence" value="ECO:0007669"/>
    <property type="project" value="TreeGrafter"/>
</dbReference>
<dbReference type="Pfam" id="PF13884">
    <property type="entry name" value="Peptidase_S74"/>
    <property type="match status" value="1"/>
</dbReference>
<keyword evidence="2 8" id="KW-0812">Transmembrane</keyword>
<dbReference type="AlphaFoldDB" id="A0A3Q2XJM4"/>
<evidence type="ECO:0000313" key="11">
    <source>
        <dbReference type="Ensembl" id="ENSHCOP00000004755.1"/>
    </source>
</evidence>
<dbReference type="InterPro" id="IPR024061">
    <property type="entry name" value="NDT80_DNA-bd_dom"/>
</dbReference>
<dbReference type="GO" id="GO:0045893">
    <property type="term" value="P:positive regulation of DNA-templated transcription"/>
    <property type="evidence" value="ECO:0007669"/>
    <property type="project" value="TreeGrafter"/>
</dbReference>
<feature type="domain" description="NDT80" evidence="9">
    <location>
        <begin position="81"/>
        <end position="353"/>
    </location>
</feature>
<keyword evidence="5 8" id="KW-0472">Membrane</keyword>
<proteinExistence type="predicted"/>
<keyword evidence="12" id="KW-1185">Reference proteome</keyword>
<evidence type="ECO:0000256" key="7">
    <source>
        <dbReference type="SAM" id="MobiDB-lite"/>
    </source>
</evidence>
<sequence>MESAAVHGETEALRQFFRGRDVLDSSVAMDTSILEQYLSSDFNAFALPDSPPDSDVCSPERIPDFQRELSYWSEPPIHCGPIPAEVPPMHLAEPTARHSCFGLSRMPLGAPASASQNCSPDRNKRKRSESHGSSPEPDRLALGGDARGGPLSGGRLSWETFRSADWNAVLDSNSHVMHPPLLAVSTDKGFNFSPADEAFVCQKKNHFQVTVQVGVATEPSYVRTPRGVRQLDHLDINVFGVKMESPEHRVPMEQSQPDRTKRPLRPVRVSVVSGAMTKVTLGRLHFGETTANNMRKRGRPNPDQRYFQMVVGLYAAVKDQDDDEESSSFLLAALVSERLIVRASNPGQFEMDGDSLWQRGAAPDAVACHGRVGINTDAPDEALVVCGNATVMGRVMQPSDRRAKCNIREADAEEQLRRITQMRLVEFDYKPEFASKMGIEHTHRTGVLAQEVKELLPSAVKEVGDITCHDGHKINNFLVVDKVRLASPPPGALISPLCPPPSVVQDQIFMENVGAVQQLSKMADSLETRVSELELWKRRLAKLKSLTGSLRSTGTSRKPSAASVAAQSFEARAKAGQADDDGRAPQKMLRAGVLTLCLAVAACIIIMGALYLLNSTQGDVDSSSGVSNSSVLPAPTAASGSSGKAASFLSRIHAHHVTSATKRIHLAHHAKRKPIGPSAGAAIHENAPDCLSRHSEAVTSLASNSFLGHSAADRPPGAVAPRRALLRSAVLRHRVLLPLANGERAPRRGRPVASRRRSG</sequence>
<evidence type="ECO:0000256" key="8">
    <source>
        <dbReference type="SAM" id="Phobius"/>
    </source>
</evidence>
<feature type="DNA-binding region" description="NDT80" evidence="6">
    <location>
        <begin position="81"/>
        <end position="353"/>
    </location>
</feature>
<dbReference type="GO" id="GO:0005634">
    <property type="term" value="C:nucleus"/>
    <property type="evidence" value="ECO:0007669"/>
    <property type="project" value="TreeGrafter"/>
</dbReference>
<dbReference type="SUPFAM" id="SSF49417">
    <property type="entry name" value="p53-like transcription factors"/>
    <property type="match status" value="1"/>
</dbReference>
<dbReference type="InterPro" id="IPR026932">
    <property type="entry name" value="MYRF_ICA"/>
</dbReference>
<reference evidence="11" key="2">
    <citation type="submission" date="2025-09" db="UniProtKB">
        <authorList>
            <consortium name="Ensembl"/>
        </authorList>
    </citation>
    <scope>IDENTIFICATION</scope>
</reference>
<dbReference type="PROSITE" id="PS51688">
    <property type="entry name" value="ICA"/>
    <property type="match status" value="1"/>
</dbReference>
<evidence type="ECO:0000259" key="9">
    <source>
        <dbReference type="PROSITE" id="PS51517"/>
    </source>
</evidence>
<dbReference type="InterPro" id="IPR008967">
    <property type="entry name" value="p53-like_TF_DNA-bd_sf"/>
</dbReference>
<evidence type="ECO:0000256" key="4">
    <source>
        <dbReference type="ARBA" id="ARBA00023125"/>
    </source>
</evidence>
<feature type="region of interest" description="Disordered" evidence="7">
    <location>
        <begin position="111"/>
        <end position="151"/>
    </location>
</feature>
<evidence type="ECO:0000259" key="10">
    <source>
        <dbReference type="PROSITE" id="PS51688"/>
    </source>
</evidence>
<accession>A0A3Q2XJM4</accession>
<dbReference type="InterPro" id="IPR030392">
    <property type="entry name" value="S74_ICA"/>
</dbReference>
<organism evidence="11 12">
    <name type="scientific">Hippocampus comes</name>
    <name type="common">Tiger tail seahorse</name>
    <dbReference type="NCBI Taxonomy" id="109280"/>
    <lineage>
        <taxon>Eukaryota</taxon>
        <taxon>Metazoa</taxon>
        <taxon>Chordata</taxon>
        <taxon>Craniata</taxon>
        <taxon>Vertebrata</taxon>
        <taxon>Euteleostomi</taxon>
        <taxon>Actinopterygii</taxon>
        <taxon>Neopterygii</taxon>
        <taxon>Teleostei</taxon>
        <taxon>Neoteleostei</taxon>
        <taxon>Acanthomorphata</taxon>
        <taxon>Syngnathiaria</taxon>
        <taxon>Syngnathiformes</taxon>
        <taxon>Syngnathoidei</taxon>
        <taxon>Syngnathidae</taxon>
        <taxon>Hippocampus</taxon>
    </lineage>
</organism>
<dbReference type="GeneTree" id="ENSGT00530000063626"/>
<evidence type="ECO:0000256" key="1">
    <source>
        <dbReference type="ARBA" id="ARBA00004167"/>
    </source>
</evidence>
<keyword evidence="3 8" id="KW-1133">Transmembrane helix</keyword>
<dbReference type="InterPro" id="IPR037141">
    <property type="entry name" value="NDT80_DNA-bd_dom_sf"/>
</dbReference>
<dbReference type="Proteomes" id="UP000264820">
    <property type="component" value="Unplaced"/>
</dbReference>
<dbReference type="Gene3D" id="2.60.40.1390">
    <property type="entry name" value="NDT80 DNA-binding domain"/>
    <property type="match status" value="2"/>
</dbReference>
<reference evidence="11" key="1">
    <citation type="submission" date="2025-08" db="UniProtKB">
        <authorList>
            <consortium name="Ensembl"/>
        </authorList>
    </citation>
    <scope>IDENTIFICATION</scope>
</reference>
<dbReference type="Pfam" id="PF13887">
    <property type="entry name" value="MYRF_ICA"/>
    <property type="match status" value="1"/>
</dbReference>
<evidence type="ECO:0000256" key="5">
    <source>
        <dbReference type="ARBA" id="ARBA00023136"/>
    </source>
</evidence>